<dbReference type="FunCoup" id="A0A6L2Q0A0">
    <property type="interactions" value="901"/>
</dbReference>
<dbReference type="GO" id="GO:0005634">
    <property type="term" value="C:nucleus"/>
    <property type="evidence" value="ECO:0007669"/>
    <property type="project" value="UniProtKB-SubCell"/>
</dbReference>
<evidence type="ECO:0000256" key="2">
    <source>
        <dbReference type="ARBA" id="ARBA00009285"/>
    </source>
</evidence>
<keyword evidence="6" id="KW-0509">mRNA transport</keyword>
<dbReference type="SUPFAM" id="SSF54928">
    <property type="entry name" value="RNA-binding domain, RBD"/>
    <property type="match status" value="1"/>
</dbReference>
<feature type="region of interest" description="Disordered" evidence="9">
    <location>
        <begin position="15"/>
        <end position="64"/>
    </location>
</feature>
<evidence type="ECO:0000256" key="1">
    <source>
        <dbReference type="ARBA" id="ARBA00004123"/>
    </source>
</evidence>
<dbReference type="InterPro" id="IPR015245">
    <property type="entry name" value="Tap_RNA-bd"/>
</dbReference>
<dbReference type="InterPro" id="IPR001611">
    <property type="entry name" value="Leu-rich_rpt"/>
</dbReference>
<dbReference type="GO" id="GO:0016973">
    <property type="term" value="P:poly(A)+ mRNA export from nucleus"/>
    <property type="evidence" value="ECO:0007669"/>
    <property type="project" value="TreeGrafter"/>
</dbReference>
<accession>A0A6L2Q0A0</accession>
<dbReference type="EMBL" id="BLKM01000767">
    <property type="protein sequence ID" value="GFG38323.1"/>
    <property type="molecule type" value="Genomic_DNA"/>
</dbReference>
<evidence type="ECO:0000256" key="3">
    <source>
        <dbReference type="ARBA" id="ARBA00022448"/>
    </source>
</evidence>
<dbReference type="PANTHER" id="PTHR10662:SF22">
    <property type="entry name" value="NUCLEAR RNA EXPORT FACTOR 1"/>
    <property type="match status" value="1"/>
</dbReference>
<evidence type="ECO:0000256" key="7">
    <source>
        <dbReference type="ARBA" id="ARBA00022884"/>
    </source>
</evidence>
<dbReference type="Gene3D" id="3.30.70.330">
    <property type="match status" value="1"/>
</dbReference>
<feature type="domain" description="NTF2" evidence="10">
    <location>
        <begin position="336"/>
        <end position="487"/>
    </location>
</feature>
<dbReference type="Pfam" id="PF09162">
    <property type="entry name" value="Tap-RNA_bind"/>
    <property type="match status" value="1"/>
</dbReference>
<dbReference type="Pfam" id="PF24048">
    <property type="entry name" value="LRR_NXF1-5"/>
    <property type="match status" value="1"/>
</dbReference>
<dbReference type="Proteomes" id="UP000502823">
    <property type="component" value="Unassembled WGS sequence"/>
</dbReference>
<dbReference type="InterPro" id="IPR002075">
    <property type="entry name" value="NTF2_dom"/>
</dbReference>
<dbReference type="InterPro" id="IPR032675">
    <property type="entry name" value="LRR_dom_sf"/>
</dbReference>
<dbReference type="InParanoid" id="A0A6L2Q0A0"/>
<keyword evidence="8" id="KW-0539">Nucleus</keyword>
<dbReference type="FunFam" id="3.10.450.50:FF:000004">
    <property type="entry name" value="Nuclear RNA export factor 1"/>
    <property type="match status" value="1"/>
</dbReference>
<dbReference type="PANTHER" id="PTHR10662">
    <property type="entry name" value="NUCLEAR RNA EXPORT FACTOR"/>
    <property type="match status" value="1"/>
</dbReference>
<dbReference type="PROSITE" id="PS50177">
    <property type="entry name" value="NTF2_DOMAIN"/>
    <property type="match status" value="1"/>
</dbReference>
<keyword evidence="3" id="KW-0813">Transport</keyword>
<dbReference type="Pfam" id="PF22602">
    <property type="entry name" value="NXF_NTF2"/>
    <property type="match status" value="1"/>
</dbReference>
<keyword evidence="4" id="KW-0433">Leucine-rich repeat</keyword>
<dbReference type="Gene3D" id="3.10.450.50">
    <property type="match status" value="1"/>
</dbReference>
<comment type="caution">
    <text evidence="11">The sequence shown here is derived from an EMBL/GenBank/DDBJ whole genome shotgun (WGS) entry which is preliminary data.</text>
</comment>
<proteinExistence type="inferred from homology"/>
<dbReference type="PROSITE" id="PS51450">
    <property type="entry name" value="LRR"/>
    <property type="match status" value="2"/>
</dbReference>
<keyword evidence="12" id="KW-1185">Reference proteome</keyword>
<dbReference type="FunFam" id="3.80.10.10:FF:000384">
    <property type="entry name" value="Nuclear RNA export factor 1"/>
    <property type="match status" value="1"/>
</dbReference>
<organism evidence="11 12">
    <name type="scientific">Coptotermes formosanus</name>
    <name type="common">Formosan subterranean termite</name>
    <dbReference type="NCBI Taxonomy" id="36987"/>
    <lineage>
        <taxon>Eukaryota</taxon>
        <taxon>Metazoa</taxon>
        <taxon>Ecdysozoa</taxon>
        <taxon>Arthropoda</taxon>
        <taxon>Hexapoda</taxon>
        <taxon>Insecta</taxon>
        <taxon>Pterygota</taxon>
        <taxon>Neoptera</taxon>
        <taxon>Polyneoptera</taxon>
        <taxon>Dictyoptera</taxon>
        <taxon>Blattodea</taxon>
        <taxon>Blattoidea</taxon>
        <taxon>Termitoidae</taxon>
        <taxon>Rhinotermitidae</taxon>
        <taxon>Coptotermes</taxon>
    </lineage>
</organism>
<evidence type="ECO:0000313" key="11">
    <source>
        <dbReference type="EMBL" id="GFG38323.1"/>
    </source>
</evidence>
<dbReference type="OrthoDB" id="25872at2759"/>
<dbReference type="InterPro" id="IPR035979">
    <property type="entry name" value="RBD_domain_sf"/>
</dbReference>
<dbReference type="InterPro" id="IPR032710">
    <property type="entry name" value="NTF2-like_dom_sf"/>
</dbReference>
<comment type="similarity">
    <text evidence="2">Belongs to the NXF family.</text>
</comment>
<keyword evidence="5" id="KW-0677">Repeat</keyword>
<dbReference type="SUPFAM" id="SSF52058">
    <property type="entry name" value="L domain-like"/>
    <property type="match status" value="1"/>
</dbReference>
<dbReference type="Gene3D" id="3.80.10.10">
    <property type="entry name" value="Ribonuclease Inhibitor"/>
    <property type="match status" value="1"/>
</dbReference>
<name>A0A6L2Q0A0_COPFO</name>
<dbReference type="SUPFAM" id="SSF54427">
    <property type="entry name" value="NTF2-like"/>
    <property type="match status" value="1"/>
</dbReference>
<comment type="subcellular location">
    <subcellularLocation>
        <location evidence="1">Nucleus</location>
    </subcellularLocation>
</comment>
<evidence type="ECO:0000256" key="4">
    <source>
        <dbReference type="ARBA" id="ARBA00022614"/>
    </source>
</evidence>
<evidence type="ECO:0000256" key="5">
    <source>
        <dbReference type="ARBA" id="ARBA00022737"/>
    </source>
</evidence>
<evidence type="ECO:0000256" key="9">
    <source>
        <dbReference type="SAM" id="MobiDB-lite"/>
    </source>
</evidence>
<protein>
    <recommendedName>
        <fullName evidence="10">NTF2 domain-containing protein</fullName>
    </recommendedName>
</protein>
<dbReference type="InterPro" id="IPR012677">
    <property type="entry name" value="Nucleotide-bd_a/b_plait_sf"/>
</dbReference>
<gene>
    <name evidence="11" type="ORF">Cfor_01734</name>
</gene>
<dbReference type="InterPro" id="IPR030217">
    <property type="entry name" value="NXF_fam"/>
</dbReference>
<dbReference type="AlphaFoldDB" id="A0A6L2Q0A0"/>
<keyword evidence="7" id="KW-0694">RNA-binding</keyword>
<evidence type="ECO:0000256" key="6">
    <source>
        <dbReference type="ARBA" id="ARBA00022816"/>
    </source>
</evidence>
<reference evidence="12" key="1">
    <citation type="submission" date="2020-01" db="EMBL/GenBank/DDBJ databases">
        <title>Draft genome sequence of the Termite Coptotermes fromosanus.</title>
        <authorList>
            <person name="Itakura S."/>
            <person name="Yosikawa Y."/>
            <person name="Umezawa K."/>
        </authorList>
    </citation>
    <scope>NUCLEOTIDE SEQUENCE [LARGE SCALE GENOMIC DNA]</scope>
</reference>
<sequence length="609" mass="68604">MAAVRQSHQHCSPLWALNSGARGNPYSGRSRNQTGGSNTGGRGSGSRRRSGRASPSVPVQLNRKKVPDNMPSWYKVIIPHGGRYSKEYILKALLDAITPTVFIPLNYEVRGADSSFFVDDSRTADKLASVDRKIMTFKGFRLVVKVKPDMPHVELNCTLKEKIKAAMVKRYNAALKALDLSRFHADPDLVDNYAVALFRPNMMLAVVDVIVENVPELVALDLSENKLYALDSLSVLSVKLPNLRVLHIGKNRIRDMHQLDRLEGLCLEDLVLDGNPLCDRFQDQNAYISEVRKRFPKVLKLDGVDLSPPILFDVNEDFRMPTSKGHYICAEDAMSMARQFLEQYFQLYDSDNREQLVSAYHTDAMFSLTSTYPPGQSSTTTPKLVNYISDSRNLLRVKDNIKRQKLLYQGKMAVVACLSKLPRTQHDPLSFTVDVTLFTPQVIMMSVSGLFLEHGPRTNQPLRSFSRVFVIVPFGAGFCIINEQLFVTNATEEQSKVAFKTSAPAAVSPPASVPVAASPPVAHLDENTKQHLIESFAAQSGMNVAWARKKKVKETAYELLLENVDYNFSNTKMVSENFLKEMPVRQMRKHCEETIFIWNVSFKWIQIHN</sequence>
<dbReference type="InterPro" id="IPR018222">
    <property type="entry name" value="Nuclear_transport_factor_2_euk"/>
</dbReference>
<dbReference type="GO" id="GO:0005737">
    <property type="term" value="C:cytoplasm"/>
    <property type="evidence" value="ECO:0007669"/>
    <property type="project" value="InterPro"/>
</dbReference>
<evidence type="ECO:0000313" key="12">
    <source>
        <dbReference type="Proteomes" id="UP000502823"/>
    </source>
</evidence>
<evidence type="ECO:0000259" key="10">
    <source>
        <dbReference type="PROSITE" id="PS50177"/>
    </source>
</evidence>
<dbReference type="InterPro" id="IPR057125">
    <property type="entry name" value="NXF1/2/3/5-like_LRR"/>
</dbReference>
<evidence type="ECO:0000256" key="8">
    <source>
        <dbReference type="ARBA" id="ARBA00023242"/>
    </source>
</evidence>
<dbReference type="GO" id="GO:0003723">
    <property type="term" value="F:RNA binding"/>
    <property type="evidence" value="ECO:0007669"/>
    <property type="project" value="UniProtKB-KW"/>
</dbReference>